<dbReference type="InterPro" id="IPR032341">
    <property type="entry name" value="MITD1_C"/>
</dbReference>
<dbReference type="Pfam" id="PF16565">
    <property type="entry name" value="MIT_C"/>
    <property type="match status" value="1"/>
</dbReference>
<dbReference type="AlphaFoldDB" id="A0A7R8XAR3"/>
<feature type="coiled-coil region" evidence="1">
    <location>
        <begin position="274"/>
        <end position="301"/>
    </location>
</feature>
<dbReference type="Gene3D" id="1.20.58.80">
    <property type="entry name" value="Phosphotransferase system, lactose/cellobiose-type IIA subunit"/>
    <property type="match status" value="1"/>
</dbReference>
<evidence type="ECO:0000313" key="3">
    <source>
        <dbReference type="EMBL" id="CAD7243752.1"/>
    </source>
</evidence>
<organism evidence="3">
    <name type="scientific">Darwinula stevensoni</name>
    <dbReference type="NCBI Taxonomy" id="69355"/>
    <lineage>
        <taxon>Eukaryota</taxon>
        <taxon>Metazoa</taxon>
        <taxon>Ecdysozoa</taxon>
        <taxon>Arthropoda</taxon>
        <taxon>Crustacea</taxon>
        <taxon>Oligostraca</taxon>
        <taxon>Ostracoda</taxon>
        <taxon>Podocopa</taxon>
        <taxon>Podocopida</taxon>
        <taxon>Darwinulocopina</taxon>
        <taxon>Darwinuloidea</taxon>
        <taxon>Darwinulidae</taxon>
        <taxon>Darwinula</taxon>
    </lineage>
</organism>
<keyword evidence="4" id="KW-1185">Reference proteome</keyword>
<dbReference type="Gene3D" id="3.30.900.10">
    <property type="entry name" value="HORMA domain"/>
    <property type="match status" value="1"/>
</dbReference>
<dbReference type="EMBL" id="CAJPEV010000490">
    <property type="protein sequence ID" value="CAG0885811.1"/>
    <property type="molecule type" value="Genomic_DNA"/>
</dbReference>
<dbReference type="SMART" id="SM00745">
    <property type="entry name" value="MIT"/>
    <property type="match status" value="1"/>
</dbReference>
<gene>
    <name evidence="3" type="ORF">DSTB1V02_LOCUS3665</name>
</gene>
<dbReference type="Proteomes" id="UP000677054">
    <property type="component" value="Unassembled WGS sequence"/>
</dbReference>
<name>A0A7R8XAR3_9CRUS</name>
<dbReference type="OrthoDB" id="19553at2759"/>
<evidence type="ECO:0000259" key="2">
    <source>
        <dbReference type="SMART" id="SM00745"/>
    </source>
</evidence>
<reference evidence="3" key="1">
    <citation type="submission" date="2020-11" db="EMBL/GenBank/DDBJ databases">
        <authorList>
            <person name="Tran Van P."/>
        </authorList>
    </citation>
    <scope>NUCLEOTIDE SEQUENCE</scope>
</reference>
<dbReference type="InterPro" id="IPR038113">
    <property type="entry name" value="MITD1_C_sf"/>
</dbReference>
<dbReference type="Gene3D" id="3.30.870.30">
    <property type="entry name" value="MITD, C-terminal phospholipase D-like domain"/>
    <property type="match status" value="1"/>
</dbReference>
<protein>
    <recommendedName>
        <fullName evidence="2">MIT domain-containing protein</fullName>
    </recommendedName>
</protein>
<dbReference type="InterPro" id="IPR052817">
    <property type="entry name" value="MIT_domain_contain_protein1"/>
</dbReference>
<feature type="coiled-coil region" evidence="1">
    <location>
        <begin position="358"/>
        <end position="392"/>
    </location>
</feature>
<dbReference type="InterPro" id="IPR036570">
    <property type="entry name" value="HORMA_dom_sf"/>
</dbReference>
<dbReference type="EMBL" id="LR900007">
    <property type="protein sequence ID" value="CAD7243752.1"/>
    <property type="molecule type" value="Genomic_DNA"/>
</dbReference>
<proteinExistence type="predicted"/>
<evidence type="ECO:0000256" key="1">
    <source>
        <dbReference type="SAM" id="Coils"/>
    </source>
</evidence>
<accession>A0A7R8XAR3</accession>
<dbReference type="InterPro" id="IPR007330">
    <property type="entry name" value="MIT_dom"/>
</dbReference>
<dbReference type="Pfam" id="PF04212">
    <property type="entry name" value="MIT"/>
    <property type="match status" value="1"/>
</dbReference>
<sequence length="556" mass="63080">MAYHRQTAQDRRDFDKFTKFFVLKSVQVLVQSRLGEKINMKSDGAENVRVGGVITPLGTIQASVSCRTKLTLSPQRLNKSFPVAVKDDYFQQDNQRIFHENGTYANGRSPPEKKAQGFEEEKDVFAIRKVGAFANDSLSSMSSQIFMQESPMLLLLSKGDSSSMSTKTGGSDTSCSDAVMKSDNEGEEHVPGATKPQCIPKRKETQLNHILKHVTTRSPTLSDRMSIASDSPPPDDFVMVELNPPFGTTDASKDLGAFYRMCQSRPPLLAFSDPVSLKEEVENLEEQLKSFELEQSEFNEFVHTLEMSGTEPGAAATVLRRAVELDEKKRYTEAFICYEQGLQLLLTELKTVQDERMRLAMRRKAEEYMKRAEKLKSMIENAKATGDFHEQQAIEDGSIGHSYESVFGHFMDNLVEKVEVDDAYVRSIHQIYNFLRFCELCVKRCSQLKSIHLNTGQGVSVEENALQITRLQSLQSSLQQRHIGLTWDFSQSLHDREIRLDSGWVIKIGRGLDYFKPPENKFCIGYCDYDLRPCHQTTVDIFHSKNVRPISSNQKR</sequence>
<feature type="domain" description="MIT" evidence="2">
    <location>
        <begin position="308"/>
        <end position="386"/>
    </location>
</feature>
<evidence type="ECO:0000313" key="4">
    <source>
        <dbReference type="Proteomes" id="UP000677054"/>
    </source>
</evidence>
<dbReference type="InterPro" id="IPR036181">
    <property type="entry name" value="MIT_dom_sf"/>
</dbReference>
<dbReference type="PANTHER" id="PTHR21222:SF1">
    <property type="entry name" value="MIT DOMAIN-CONTAINING PROTEIN 1"/>
    <property type="match status" value="1"/>
</dbReference>
<keyword evidence="1" id="KW-0175">Coiled coil</keyword>
<dbReference type="PANTHER" id="PTHR21222">
    <property type="entry name" value="MIT DOMAIN-CONTAINING PROTEIN 1"/>
    <property type="match status" value="1"/>
</dbReference>
<dbReference type="SUPFAM" id="SSF116846">
    <property type="entry name" value="MIT domain"/>
    <property type="match status" value="1"/>
</dbReference>